<keyword evidence="5 7" id="KW-0328">Glycosyltransferase</keyword>
<dbReference type="InterPro" id="IPR029057">
    <property type="entry name" value="PRTase-like"/>
</dbReference>
<comment type="similarity">
    <text evidence="1 5">Belongs to the purine/pyrimidine phosphoribosyltransferase family. PyrR subfamily.</text>
</comment>
<dbReference type="InterPro" id="IPR000836">
    <property type="entry name" value="PRTase_dom"/>
</dbReference>
<evidence type="ECO:0000256" key="2">
    <source>
        <dbReference type="ARBA" id="ARBA00022472"/>
    </source>
</evidence>
<dbReference type="SUPFAM" id="SSF53271">
    <property type="entry name" value="PRTase-like"/>
    <property type="match status" value="1"/>
</dbReference>
<organism evidence="7 8">
    <name type="scientific">Candidatus Gallimonas gallistercoris</name>
    <dbReference type="NCBI Taxonomy" id="2838602"/>
    <lineage>
        <taxon>Bacteria</taxon>
        <taxon>Bacillati</taxon>
        <taxon>Bacillota</taxon>
        <taxon>Clostridia</taxon>
        <taxon>Candidatus Gallimonas</taxon>
    </lineage>
</organism>
<comment type="function">
    <text evidence="5">Regulates transcriptional attenuation of the pyrimidine nucleotide (pyr) operon by binding in a uridine-dependent manner to specific sites on pyr mRNA. This disrupts an antiterminator hairpin in the RNA and favors formation of a downstream transcription terminator, leading to a reduced expression of downstream genes.</text>
</comment>
<dbReference type="NCBIfam" id="NF003549">
    <property type="entry name" value="PRK05205.1-5"/>
    <property type="match status" value="1"/>
</dbReference>
<evidence type="ECO:0000256" key="4">
    <source>
        <dbReference type="ARBA" id="ARBA00023163"/>
    </source>
</evidence>
<dbReference type="InterPro" id="IPR050137">
    <property type="entry name" value="PyrR_bifunctional"/>
</dbReference>
<evidence type="ECO:0000256" key="3">
    <source>
        <dbReference type="ARBA" id="ARBA00023015"/>
    </source>
</evidence>
<keyword evidence="2 5" id="KW-0806">Transcription termination</keyword>
<accession>A0A9D2KEN3</accession>
<feature type="domain" description="Phosphoribosyltransferase" evidence="6">
    <location>
        <begin position="10"/>
        <end position="145"/>
    </location>
</feature>
<evidence type="ECO:0000259" key="6">
    <source>
        <dbReference type="Pfam" id="PF00156"/>
    </source>
</evidence>
<comment type="catalytic activity">
    <reaction evidence="5">
        <text>UMP + diphosphate = 5-phospho-alpha-D-ribose 1-diphosphate + uracil</text>
        <dbReference type="Rhea" id="RHEA:13017"/>
        <dbReference type="ChEBI" id="CHEBI:17568"/>
        <dbReference type="ChEBI" id="CHEBI:33019"/>
        <dbReference type="ChEBI" id="CHEBI:57865"/>
        <dbReference type="ChEBI" id="CHEBI:58017"/>
        <dbReference type="EC" id="2.4.2.9"/>
    </reaction>
</comment>
<comment type="subunit">
    <text evidence="5">Homodimer and homohexamer; in equilibrium.</text>
</comment>
<name>A0A9D2KEN3_9FIRM</name>
<reference evidence="7" key="2">
    <citation type="submission" date="2021-04" db="EMBL/GenBank/DDBJ databases">
        <authorList>
            <person name="Gilroy R."/>
        </authorList>
    </citation>
    <scope>NUCLEOTIDE SEQUENCE</scope>
    <source>
        <strain evidence="7">CHK156-179</strain>
    </source>
</reference>
<dbReference type="GO" id="GO:0003723">
    <property type="term" value="F:RNA binding"/>
    <property type="evidence" value="ECO:0007669"/>
    <property type="project" value="UniProtKB-UniRule"/>
</dbReference>
<dbReference type="HAMAP" id="MF_01219">
    <property type="entry name" value="PyrR"/>
    <property type="match status" value="1"/>
</dbReference>
<evidence type="ECO:0000256" key="5">
    <source>
        <dbReference type="HAMAP-Rule" id="MF_01219"/>
    </source>
</evidence>
<evidence type="ECO:0000313" key="7">
    <source>
        <dbReference type="EMBL" id="HJA02085.1"/>
    </source>
</evidence>
<evidence type="ECO:0000313" key="8">
    <source>
        <dbReference type="Proteomes" id="UP000824221"/>
    </source>
</evidence>
<dbReference type="Proteomes" id="UP000824221">
    <property type="component" value="Unassembled WGS sequence"/>
</dbReference>
<dbReference type="GO" id="GO:0004845">
    <property type="term" value="F:uracil phosphoribosyltransferase activity"/>
    <property type="evidence" value="ECO:0007669"/>
    <property type="project" value="UniProtKB-UniRule"/>
</dbReference>
<dbReference type="PANTHER" id="PTHR11608">
    <property type="entry name" value="BIFUNCTIONAL PROTEIN PYRR"/>
    <property type="match status" value="1"/>
</dbReference>
<dbReference type="FunFam" id="3.40.50.2020:FF:000020">
    <property type="entry name" value="Bifunctional protein PyrR"/>
    <property type="match status" value="1"/>
</dbReference>
<gene>
    <name evidence="5 7" type="primary">pyrR</name>
    <name evidence="7" type="ORF">H9797_01720</name>
</gene>
<keyword evidence="3 5" id="KW-0805">Transcription regulation</keyword>
<dbReference type="InterPro" id="IPR023050">
    <property type="entry name" value="PyrR"/>
</dbReference>
<comment type="caution">
    <text evidence="7">The sequence shown here is derived from an EMBL/GenBank/DDBJ whole genome shotgun (WGS) entry which is preliminary data.</text>
</comment>
<comment type="function">
    <text evidence="5">Also displays a weak uracil phosphoribosyltransferase activity which is not physiologically significant.</text>
</comment>
<feature type="short sequence motif" description="PRPP-binding" evidence="5">
    <location>
        <begin position="96"/>
        <end position="108"/>
    </location>
</feature>
<protein>
    <recommendedName>
        <fullName evidence="5">Bifunctional protein PyrR</fullName>
    </recommendedName>
    <domain>
        <recommendedName>
            <fullName evidence="5">Pyrimidine operon regulatory protein</fullName>
        </recommendedName>
    </domain>
    <domain>
        <recommendedName>
            <fullName evidence="5">Uracil phosphoribosyltransferase</fullName>
            <shortName evidence="5">UPRTase</shortName>
            <ecNumber evidence="5">2.4.2.9</ecNumber>
        </recommendedName>
    </domain>
</protein>
<dbReference type="EMBL" id="DXAJ01000030">
    <property type="protein sequence ID" value="HJA02085.1"/>
    <property type="molecule type" value="Genomic_DNA"/>
</dbReference>
<dbReference type="PANTHER" id="PTHR11608:SF0">
    <property type="entry name" value="BIFUNCTIONAL PROTEIN PYRR"/>
    <property type="match status" value="1"/>
</dbReference>
<dbReference type="CDD" id="cd06223">
    <property type="entry name" value="PRTases_typeI"/>
    <property type="match status" value="1"/>
</dbReference>
<sequence>MPVILDEKGLKRTLVRLSHEIEEKNEGLDGVVLIGVKRGGEIVAERLKSELKSGTGVSVPAAGLDIGMTRDDLVSAFFVPDAGVNELGFDISGKKVVLCDDVLHTGRSAVAGIEALFRLGRPKCIELLVLVDRGGRELPVRADFVGKNVPTSRSEYVSVHFTELGAERDELAVIGRNDAER</sequence>
<dbReference type="Gene3D" id="3.40.50.2020">
    <property type="match status" value="1"/>
</dbReference>
<dbReference type="Pfam" id="PF00156">
    <property type="entry name" value="Pribosyltran"/>
    <property type="match status" value="1"/>
</dbReference>
<keyword evidence="5" id="KW-0694">RNA-binding</keyword>
<keyword evidence="4 5" id="KW-0804">Transcription</keyword>
<keyword evidence="5 7" id="KW-0808">Transferase</keyword>
<dbReference type="AlphaFoldDB" id="A0A9D2KEN3"/>
<reference evidence="7" key="1">
    <citation type="journal article" date="2021" name="PeerJ">
        <title>Extensive microbial diversity within the chicken gut microbiome revealed by metagenomics and culture.</title>
        <authorList>
            <person name="Gilroy R."/>
            <person name="Ravi A."/>
            <person name="Getino M."/>
            <person name="Pursley I."/>
            <person name="Horton D.L."/>
            <person name="Alikhan N.F."/>
            <person name="Baker D."/>
            <person name="Gharbi K."/>
            <person name="Hall N."/>
            <person name="Watson M."/>
            <person name="Adriaenssens E.M."/>
            <person name="Foster-Nyarko E."/>
            <person name="Jarju S."/>
            <person name="Secka A."/>
            <person name="Antonio M."/>
            <person name="Oren A."/>
            <person name="Chaudhuri R.R."/>
            <person name="La Ragione R."/>
            <person name="Hildebrand F."/>
            <person name="Pallen M.J."/>
        </authorList>
    </citation>
    <scope>NUCLEOTIDE SEQUENCE</scope>
    <source>
        <strain evidence="7">CHK156-179</strain>
    </source>
</reference>
<dbReference type="EC" id="2.4.2.9" evidence="5"/>
<dbReference type="GO" id="GO:0006353">
    <property type="term" value="P:DNA-templated transcription termination"/>
    <property type="evidence" value="ECO:0007669"/>
    <property type="project" value="UniProtKB-UniRule"/>
</dbReference>
<proteinExistence type="inferred from homology"/>
<evidence type="ECO:0000256" key="1">
    <source>
        <dbReference type="ARBA" id="ARBA00005565"/>
    </source>
</evidence>